<dbReference type="PROSITE" id="PS50011">
    <property type="entry name" value="PROTEIN_KINASE_DOM"/>
    <property type="match status" value="1"/>
</dbReference>
<dbReference type="InterPro" id="IPR000008">
    <property type="entry name" value="C2_dom"/>
</dbReference>
<evidence type="ECO:0000256" key="5">
    <source>
        <dbReference type="ARBA" id="ARBA00022679"/>
    </source>
</evidence>
<keyword evidence="5" id="KW-0808">Transferase</keyword>
<evidence type="ECO:0000259" key="19">
    <source>
        <dbReference type="PROSITE" id="PS50004"/>
    </source>
</evidence>
<dbReference type="RefSeq" id="XP_009546168.1">
    <property type="nucleotide sequence ID" value="XM_009547873.1"/>
</dbReference>
<evidence type="ECO:0000259" key="21">
    <source>
        <dbReference type="PROSITE" id="PS50081"/>
    </source>
</evidence>
<dbReference type="PROSITE" id="PS00479">
    <property type="entry name" value="ZF_DAG_PE_1"/>
    <property type="match status" value="1"/>
</dbReference>
<dbReference type="InterPro" id="IPR017892">
    <property type="entry name" value="Pkinase_C"/>
</dbReference>
<dbReference type="InterPro" id="IPR046349">
    <property type="entry name" value="C1-like_sf"/>
</dbReference>
<name>W4K8X7_HETIT</name>
<dbReference type="InterPro" id="IPR036274">
    <property type="entry name" value="HR1_rpt_sf"/>
</dbReference>
<dbReference type="Gene3D" id="3.30.200.20">
    <property type="entry name" value="Phosphorylase Kinase, domain 1"/>
    <property type="match status" value="1"/>
</dbReference>
<dbReference type="GO" id="GO:0009272">
    <property type="term" value="P:fungal-type cell wall biogenesis"/>
    <property type="evidence" value="ECO:0007669"/>
    <property type="project" value="InterPro"/>
</dbReference>
<dbReference type="HOGENOM" id="CLU_000288_54_0_1"/>
<feature type="binding site" evidence="16">
    <location>
        <position position="922"/>
    </location>
    <ligand>
        <name>ATP</name>
        <dbReference type="ChEBI" id="CHEBI:30616"/>
    </ligand>
</feature>
<dbReference type="GO" id="GO:0008270">
    <property type="term" value="F:zinc ion binding"/>
    <property type="evidence" value="ECO:0007669"/>
    <property type="project" value="UniProtKB-KW"/>
</dbReference>
<feature type="domain" description="Protein kinase" evidence="20">
    <location>
        <begin position="893"/>
        <end position="1152"/>
    </location>
</feature>
<feature type="compositionally biased region" description="Polar residues" evidence="18">
    <location>
        <begin position="714"/>
        <end position="725"/>
    </location>
</feature>
<evidence type="ECO:0000259" key="22">
    <source>
        <dbReference type="PROSITE" id="PS51285"/>
    </source>
</evidence>
<evidence type="ECO:0000256" key="14">
    <source>
        <dbReference type="ARBA" id="ARBA00047470"/>
    </source>
</evidence>
<dbReference type="GeneID" id="20675599"/>
<dbReference type="InterPro" id="IPR017441">
    <property type="entry name" value="Protein_kinase_ATP_BS"/>
</dbReference>
<dbReference type="GO" id="GO:0004697">
    <property type="term" value="F:diacylglycerol-dependent serine/threonine kinase activity"/>
    <property type="evidence" value="ECO:0007669"/>
    <property type="project" value="UniProtKB-EC"/>
</dbReference>
<dbReference type="CDD" id="cd11620">
    <property type="entry name" value="HR1_PKC-like_2_fungi"/>
    <property type="match status" value="1"/>
</dbReference>
<dbReference type="PROSITE" id="PS00107">
    <property type="entry name" value="PROTEIN_KINASE_ATP"/>
    <property type="match status" value="1"/>
</dbReference>
<dbReference type="Gene3D" id="1.10.287.160">
    <property type="entry name" value="HR1 repeat"/>
    <property type="match status" value="1"/>
</dbReference>
<dbReference type="FunCoup" id="W4K8X7">
    <property type="interactions" value="195"/>
</dbReference>
<dbReference type="FunFam" id="3.30.60.20:FF:000034">
    <property type="entry name" value="Protein kinase C"/>
    <property type="match status" value="1"/>
</dbReference>
<dbReference type="FunFam" id="3.30.60.20:FF:000014">
    <property type="entry name" value="Protein kinase C"/>
    <property type="match status" value="1"/>
</dbReference>
<feature type="domain" description="AGC-kinase C-terminal" evidence="22">
    <location>
        <begin position="1153"/>
        <end position="1223"/>
    </location>
</feature>
<dbReference type="PANTHER" id="PTHR24351">
    <property type="entry name" value="RIBOSOMAL PROTEIN S6 KINASE"/>
    <property type="match status" value="1"/>
</dbReference>
<dbReference type="GO" id="GO:0106310">
    <property type="term" value="F:protein serine kinase activity"/>
    <property type="evidence" value="ECO:0007669"/>
    <property type="project" value="RHEA"/>
</dbReference>
<feature type="region of interest" description="Disordered" evidence="18">
    <location>
        <begin position="749"/>
        <end position="815"/>
    </location>
</feature>
<dbReference type="EC" id="2.7.11.13" evidence="2"/>
<dbReference type="InterPro" id="IPR011072">
    <property type="entry name" value="HR1_rho-bd"/>
</dbReference>
<evidence type="ECO:0000256" key="2">
    <source>
        <dbReference type="ARBA" id="ARBA00012429"/>
    </source>
</evidence>
<feature type="domain" description="C2" evidence="19">
    <location>
        <begin position="337"/>
        <end position="460"/>
    </location>
</feature>
<feature type="domain" description="REM-1" evidence="23">
    <location>
        <begin position="249"/>
        <end position="326"/>
    </location>
</feature>
<feature type="compositionally biased region" description="Low complexity" evidence="18">
    <location>
        <begin position="761"/>
        <end position="772"/>
    </location>
</feature>
<dbReference type="FunFam" id="3.30.200.20:FF:000103">
    <property type="entry name" value="Protein kinase C"/>
    <property type="match status" value="1"/>
</dbReference>
<comment type="similarity">
    <text evidence="1">Belongs to the protein kinase superfamily. AGC Ser/Thr protein kinase family. PKC subfamily.</text>
</comment>
<dbReference type="EMBL" id="KI925458">
    <property type="protein sequence ID" value="ETW81531.1"/>
    <property type="molecule type" value="Genomic_DNA"/>
</dbReference>
<dbReference type="InterPro" id="IPR000719">
    <property type="entry name" value="Prot_kinase_dom"/>
</dbReference>
<dbReference type="InterPro" id="IPR002219">
    <property type="entry name" value="PKC_DAG/PE"/>
</dbReference>
<dbReference type="SMART" id="SM00109">
    <property type="entry name" value="C1"/>
    <property type="match status" value="2"/>
</dbReference>
<dbReference type="InterPro" id="IPR037312">
    <property type="entry name" value="PKC-like_HR1"/>
</dbReference>
<dbReference type="CDD" id="cd08689">
    <property type="entry name" value="C2_fungal_Pkc1p"/>
    <property type="match status" value="1"/>
</dbReference>
<evidence type="ECO:0000256" key="9">
    <source>
        <dbReference type="ARBA" id="ARBA00022771"/>
    </source>
</evidence>
<dbReference type="SUPFAM" id="SSF57889">
    <property type="entry name" value="Cysteine-rich domain"/>
    <property type="match status" value="2"/>
</dbReference>
<comment type="catalytic activity">
    <reaction evidence="13">
        <text>L-threonyl-[protein] + ATP = O-phospho-L-threonyl-[protein] + ADP + H(+)</text>
        <dbReference type="Rhea" id="RHEA:46608"/>
        <dbReference type="Rhea" id="RHEA-COMP:11060"/>
        <dbReference type="Rhea" id="RHEA-COMP:11605"/>
        <dbReference type="ChEBI" id="CHEBI:15378"/>
        <dbReference type="ChEBI" id="CHEBI:30013"/>
        <dbReference type="ChEBI" id="CHEBI:30616"/>
        <dbReference type="ChEBI" id="CHEBI:61977"/>
        <dbReference type="ChEBI" id="CHEBI:456216"/>
        <dbReference type="EC" id="2.7.11.13"/>
    </reaction>
</comment>
<dbReference type="InterPro" id="IPR008271">
    <property type="entry name" value="Ser/Thr_kinase_AS"/>
</dbReference>
<dbReference type="InterPro" id="IPR011009">
    <property type="entry name" value="Kinase-like_dom_sf"/>
</dbReference>
<feature type="coiled-coil region" evidence="17">
    <location>
        <begin position="296"/>
        <end position="323"/>
    </location>
</feature>
<evidence type="ECO:0000256" key="13">
    <source>
        <dbReference type="ARBA" id="ARBA00047272"/>
    </source>
</evidence>
<keyword evidence="7" id="KW-0677">Repeat</keyword>
<dbReference type="SUPFAM" id="SSF56112">
    <property type="entry name" value="Protein kinase-like (PK-like)"/>
    <property type="match status" value="1"/>
</dbReference>
<dbReference type="Pfam" id="PF00069">
    <property type="entry name" value="Pkinase"/>
    <property type="match status" value="1"/>
</dbReference>
<evidence type="ECO:0000256" key="7">
    <source>
        <dbReference type="ARBA" id="ARBA00022737"/>
    </source>
</evidence>
<feature type="region of interest" description="Disordered" evidence="18">
    <location>
        <begin position="828"/>
        <end position="861"/>
    </location>
</feature>
<dbReference type="eggNOG" id="KOG0694">
    <property type="taxonomic scope" value="Eukaryota"/>
</dbReference>
<evidence type="ECO:0000259" key="23">
    <source>
        <dbReference type="PROSITE" id="PS51860"/>
    </source>
</evidence>
<dbReference type="SMART" id="SM00133">
    <property type="entry name" value="S_TK_X"/>
    <property type="match status" value="1"/>
</dbReference>
<dbReference type="Gene3D" id="3.30.60.20">
    <property type="match status" value="2"/>
</dbReference>
<feature type="domain" description="Phorbol-ester/DAG-type" evidence="21">
    <location>
        <begin position="638"/>
        <end position="688"/>
    </location>
</feature>
<reference evidence="24 25" key="1">
    <citation type="journal article" date="2012" name="New Phytol.">
        <title>Insight into trade-off between wood decay and parasitism from the genome of a fungal forest pathogen.</title>
        <authorList>
            <person name="Olson A."/>
            <person name="Aerts A."/>
            <person name="Asiegbu F."/>
            <person name="Belbahri L."/>
            <person name="Bouzid O."/>
            <person name="Broberg A."/>
            <person name="Canback B."/>
            <person name="Coutinho P.M."/>
            <person name="Cullen D."/>
            <person name="Dalman K."/>
            <person name="Deflorio G."/>
            <person name="van Diepen L.T."/>
            <person name="Dunand C."/>
            <person name="Duplessis S."/>
            <person name="Durling M."/>
            <person name="Gonthier P."/>
            <person name="Grimwood J."/>
            <person name="Fossdal C.G."/>
            <person name="Hansson D."/>
            <person name="Henrissat B."/>
            <person name="Hietala A."/>
            <person name="Himmelstrand K."/>
            <person name="Hoffmeister D."/>
            <person name="Hogberg N."/>
            <person name="James T.Y."/>
            <person name="Karlsson M."/>
            <person name="Kohler A."/>
            <person name="Kues U."/>
            <person name="Lee Y.H."/>
            <person name="Lin Y.C."/>
            <person name="Lind M."/>
            <person name="Lindquist E."/>
            <person name="Lombard V."/>
            <person name="Lucas S."/>
            <person name="Lunden K."/>
            <person name="Morin E."/>
            <person name="Murat C."/>
            <person name="Park J."/>
            <person name="Raffaello T."/>
            <person name="Rouze P."/>
            <person name="Salamov A."/>
            <person name="Schmutz J."/>
            <person name="Solheim H."/>
            <person name="Stahlberg J."/>
            <person name="Velez H."/>
            <person name="de Vries R.P."/>
            <person name="Wiebenga A."/>
            <person name="Woodward S."/>
            <person name="Yakovlev I."/>
            <person name="Garbelotto M."/>
            <person name="Martin F."/>
            <person name="Grigoriev I.V."/>
            <person name="Stenlid J."/>
        </authorList>
    </citation>
    <scope>NUCLEOTIDE SEQUENCE [LARGE SCALE GENOMIC DNA]</scope>
    <source>
        <strain evidence="24 25">TC 32-1</strain>
    </source>
</reference>
<evidence type="ECO:0000256" key="4">
    <source>
        <dbReference type="ARBA" id="ARBA00022553"/>
    </source>
</evidence>
<feature type="compositionally biased region" description="Low complexity" evidence="18">
    <location>
        <begin position="183"/>
        <end position="202"/>
    </location>
</feature>
<keyword evidence="11" id="KW-0862">Zinc</keyword>
<sequence length="1422" mass="158778">MAHSLEIRVQVASHSRVEHLLCRDSIRLADDESVVCVDREGNAVGDDAGGGPKGEGRHCAERGKAGAEIIWWRDRNKRLSLASNRLRWPCEFTLFLSQRPALIDLLQAHELDQKIQDVYRRIQTERKVLEACQNLRHATTNQEVLRRNDANIKEAERSLSYFENTLRELQDRKLQMQRDDRGGSSSSPSATSSPTLRSTPLGGRDRFAQQSGDFDAQGRAQHSPEAQTANLDSDRAPKVKNYTNLDLIKADTPHSTAKIARMLHQLEFKLQVEMQYKKGIEKMVKLYQADGDKKSRADAESKRVESEKKIQLLQAALKRYKNLHILDDADDDDEDERDGDQKSNLRSKLLSGKLYVTIKGAREFDHAPIVTARSRSAAKQGVDTYVSLKVEGTPRARTHPSRTDRWNEDFEITVDKANEVEIAVYDKQVSEPHPVPIGLLWIGISDLVEALRRQKVLMESGQGGWVTAGDMNKSPGSPSPGALGHGSTSSGDYNAPLNFNASAGPGGAASHGSAQAEGIDGWFAVEPAGALALHLNFVKENVRKRPLDAPGGLGRQGAVRKRKDEVHEMNGHKFVQKQFYQLILCAFCSEFLLNATGYQCEDCRYTCHKKCYEKVVTKCISKSNAGEGDEEKINHRIPHRFEPITNIGTNWCCHCGSMLPLGRKNARRCSECDITCHANCAHLVPDFCGMSMETANTLLRNWRDINRARDGKVATSTRPPRQPSTIAAPPDMSQISGDFDRLRLTPAAEQSPLPTDGYGRPQPQQYLQQPLPSDRRQQQPLPGPTLTPAPPPGARAPVPPAYAEPLSQPRPGSGVIEQVVDPYSAQGRLQQQQAPNIPPKQYVGQTGPMPPQRVPVPGERLPMHPAQNMQMQQQQRQGTIQGRPKRKVGLDDFNFLAVLGKGNFGKVMLAEEKASNSLYAIKVLKKEFIIDNDEVESTRSEKRVFLAAARERHPFLLGLHSCFQTETRVYFVMEYVSGGDLMLHIQRKQFSLRQAKFYASEVLLALEYFHANGIIYRDLKLDNILLTLDGHVKVADYGLCKEEMWFGQTTSTFCGTPEFMAPEILLEQRYGRAVDWWAFGVLTYEMLLGQSPFRGDDEDEIFDAILEDEPLYPITMPRDAVSILQKLLTRDPARRLGSGKADAEEIKRHPFFKDVSFDDVLNKRIPPPYFPTINGSADTSNFDEEFTKEQPTLTPVHAQLSSRDQQEFNGFSWVATWADNCRTVQGSLVCFDATTCPPVPGRPGGCSSMVDASPFCPRMSSWKLLQSDAMVSYSFVIPRTSSSLRLRMLLEESNSSKPCDRDEDADVFSRTGRWRADTDCGDFARQSVALPLKVRRFIVGRHTAAPTETVVVGYNRTVMVSGRTGIGAENTALVAVHVITFAGISARKGGSNWSFDTIRASACLRMVLTPTDRPLYSLWQQF</sequence>
<evidence type="ECO:0000256" key="17">
    <source>
        <dbReference type="SAM" id="Coils"/>
    </source>
</evidence>
<dbReference type="CDD" id="cd20822">
    <property type="entry name" value="C1_ScPKC1-like_rpt1"/>
    <property type="match status" value="1"/>
</dbReference>
<evidence type="ECO:0000256" key="15">
    <source>
        <dbReference type="PROSITE-ProRule" id="PRU01207"/>
    </source>
</evidence>
<evidence type="ECO:0000256" key="16">
    <source>
        <dbReference type="PROSITE-ProRule" id="PRU10141"/>
    </source>
</evidence>
<evidence type="ECO:0000256" key="6">
    <source>
        <dbReference type="ARBA" id="ARBA00022723"/>
    </source>
</evidence>
<evidence type="ECO:0000259" key="20">
    <source>
        <dbReference type="PROSITE" id="PS50011"/>
    </source>
</evidence>
<keyword evidence="12 16" id="KW-0067">ATP-binding</keyword>
<dbReference type="CDD" id="cd05570">
    <property type="entry name" value="STKc_PKC"/>
    <property type="match status" value="1"/>
</dbReference>
<dbReference type="InterPro" id="IPR000961">
    <property type="entry name" value="AGC-kinase_C"/>
</dbReference>
<dbReference type="SMART" id="SM00742">
    <property type="entry name" value="Hr1"/>
    <property type="match status" value="2"/>
</dbReference>
<evidence type="ECO:0000256" key="3">
    <source>
        <dbReference type="ARBA" id="ARBA00022527"/>
    </source>
</evidence>
<feature type="region of interest" description="Disordered" evidence="18">
    <location>
        <begin position="710"/>
        <end position="737"/>
    </location>
</feature>
<dbReference type="Pfam" id="PF00168">
    <property type="entry name" value="C2"/>
    <property type="match status" value="1"/>
</dbReference>
<evidence type="ECO:0000256" key="11">
    <source>
        <dbReference type="ARBA" id="ARBA00022833"/>
    </source>
</evidence>
<dbReference type="SMART" id="SM00239">
    <property type="entry name" value="C2"/>
    <property type="match status" value="1"/>
</dbReference>
<dbReference type="Pfam" id="PF00130">
    <property type="entry name" value="C1_1"/>
    <property type="match status" value="2"/>
</dbReference>
<keyword evidence="4" id="KW-0597">Phosphoprotein</keyword>
<keyword evidence="9" id="KW-0863">Zinc-finger</keyword>
<dbReference type="GO" id="GO:0005524">
    <property type="term" value="F:ATP binding"/>
    <property type="evidence" value="ECO:0007669"/>
    <property type="project" value="UniProtKB-UniRule"/>
</dbReference>
<keyword evidence="10" id="KW-0418">Kinase</keyword>
<dbReference type="FunFam" id="1.10.510.10:FF:000101">
    <property type="entry name" value="Protein kinase C"/>
    <property type="match status" value="1"/>
</dbReference>
<dbReference type="CDD" id="cd20823">
    <property type="entry name" value="C1_ScPKC1-like_rpt2"/>
    <property type="match status" value="1"/>
</dbReference>
<evidence type="ECO:0000256" key="10">
    <source>
        <dbReference type="ARBA" id="ARBA00022777"/>
    </source>
</evidence>
<dbReference type="PROSITE" id="PS51285">
    <property type="entry name" value="AGC_KINASE_CTER"/>
    <property type="match status" value="1"/>
</dbReference>
<proteinExistence type="inferred from homology"/>
<dbReference type="STRING" id="747525.W4K8X7"/>
<feature type="compositionally biased region" description="Pro residues" evidence="18">
    <location>
        <begin position="781"/>
        <end position="802"/>
    </location>
</feature>
<dbReference type="Pfam" id="PF02185">
    <property type="entry name" value="HR1"/>
    <property type="match status" value="2"/>
</dbReference>
<feature type="domain" description="Phorbol-ester/DAG-type" evidence="21">
    <location>
        <begin position="571"/>
        <end position="619"/>
    </location>
</feature>
<evidence type="ECO:0000256" key="18">
    <source>
        <dbReference type="SAM" id="MobiDB-lite"/>
    </source>
</evidence>
<dbReference type="PROSITE" id="PS50081">
    <property type="entry name" value="ZF_DAG_PE_2"/>
    <property type="match status" value="2"/>
</dbReference>
<dbReference type="FunFam" id="1.10.287.160:FF:000004">
    <property type="entry name" value="Protein kinase C"/>
    <property type="match status" value="1"/>
</dbReference>
<protein>
    <recommendedName>
        <fullName evidence="2">protein kinase C</fullName>
        <ecNumber evidence="2">2.7.11.13</ecNumber>
    </recommendedName>
</protein>
<dbReference type="Pfam" id="PF00433">
    <property type="entry name" value="Pkinase_C"/>
    <property type="match status" value="1"/>
</dbReference>
<evidence type="ECO:0000256" key="12">
    <source>
        <dbReference type="ARBA" id="ARBA00022840"/>
    </source>
</evidence>
<comment type="catalytic activity">
    <reaction evidence="14">
        <text>L-seryl-[protein] + ATP = O-phospho-L-seryl-[protein] + ADP + H(+)</text>
        <dbReference type="Rhea" id="RHEA:17989"/>
        <dbReference type="Rhea" id="RHEA-COMP:9863"/>
        <dbReference type="Rhea" id="RHEA-COMP:11604"/>
        <dbReference type="ChEBI" id="CHEBI:15378"/>
        <dbReference type="ChEBI" id="CHEBI:29999"/>
        <dbReference type="ChEBI" id="CHEBI:30616"/>
        <dbReference type="ChEBI" id="CHEBI:83421"/>
        <dbReference type="ChEBI" id="CHEBI:456216"/>
        <dbReference type="EC" id="2.7.11.13"/>
    </reaction>
</comment>
<evidence type="ECO:0000256" key="1">
    <source>
        <dbReference type="ARBA" id="ARBA00005490"/>
    </source>
</evidence>
<dbReference type="Proteomes" id="UP000030671">
    <property type="component" value="Unassembled WGS sequence"/>
</dbReference>
<dbReference type="PROSITE" id="PS51860">
    <property type="entry name" value="REM_1"/>
    <property type="match status" value="1"/>
</dbReference>
<dbReference type="PROSITE" id="PS00108">
    <property type="entry name" value="PROTEIN_KINASE_ST"/>
    <property type="match status" value="1"/>
</dbReference>
<dbReference type="GO" id="GO:0007165">
    <property type="term" value="P:signal transduction"/>
    <property type="evidence" value="ECO:0007669"/>
    <property type="project" value="InterPro"/>
</dbReference>
<dbReference type="SUPFAM" id="SSF49562">
    <property type="entry name" value="C2 domain (Calcium/lipid-binding domain, CaLB)"/>
    <property type="match status" value="1"/>
</dbReference>
<feature type="region of interest" description="Disordered" evidence="18">
    <location>
        <begin position="463"/>
        <end position="490"/>
    </location>
</feature>
<keyword evidence="15 17" id="KW-0175">Coiled coil</keyword>
<keyword evidence="8 16" id="KW-0547">Nucleotide-binding</keyword>
<dbReference type="InterPro" id="IPR035892">
    <property type="entry name" value="C2_domain_sf"/>
</dbReference>
<dbReference type="SUPFAM" id="SSF46585">
    <property type="entry name" value="HR1 repeat"/>
    <property type="match status" value="1"/>
</dbReference>
<accession>W4K8X7</accession>
<evidence type="ECO:0000256" key="8">
    <source>
        <dbReference type="ARBA" id="ARBA00022741"/>
    </source>
</evidence>
<dbReference type="OrthoDB" id="63267at2759"/>
<dbReference type="Gene3D" id="1.10.510.10">
    <property type="entry name" value="Transferase(Phosphotransferase) domain 1"/>
    <property type="match status" value="1"/>
</dbReference>
<dbReference type="InterPro" id="IPR037778">
    <property type="entry name" value="C2_fungal_PKC"/>
</dbReference>
<dbReference type="KEGG" id="hir:HETIRDRAFT_444815"/>
<evidence type="ECO:0000313" key="25">
    <source>
        <dbReference type="Proteomes" id="UP000030671"/>
    </source>
</evidence>
<dbReference type="Gene3D" id="2.60.40.150">
    <property type="entry name" value="C2 domain"/>
    <property type="match status" value="1"/>
</dbReference>
<organism evidence="24 25">
    <name type="scientific">Heterobasidion irregulare (strain TC 32-1)</name>
    <dbReference type="NCBI Taxonomy" id="747525"/>
    <lineage>
        <taxon>Eukaryota</taxon>
        <taxon>Fungi</taxon>
        <taxon>Dikarya</taxon>
        <taxon>Basidiomycota</taxon>
        <taxon>Agaricomycotina</taxon>
        <taxon>Agaricomycetes</taxon>
        <taxon>Russulales</taxon>
        <taxon>Bondarzewiaceae</taxon>
        <taxon>Heterobasidion</taxon>
        <taxon>Heterobasidion annosum species complex</taxon>
    </lineage>
</organism>
<feature type="region of interest" description="Disordered" evidence="18">
    <location>
        <begin position="175"/>
        <end position="237"/>
    </location>
</feature>
<keyword evidence="25" id="KW-1185">Reference proteome</keyword>
<dbReference type="InParanoid" id="W4K8X7"/>
<dbReference type="PROSITE" id="PS50004">
    <property type="entry name" value="C2"/>
    <property type="match status" value="1"/>
</dbReference>
<keyword evidence="3" id="KW-0723">Serine/threonine-protein kinase</keyword>
<dbReference type="SMART" id="SM00220">
    <property type="entry name" value="S_TKc"/>
    <property type="match status" value="1"/>
</dbReference>
<evidence type="ECO:0000313" key="24">
    <source>
        <dbReference type="EMBL" id="ETW81531.1"/>
    </source>
</evidence>
<gene>
    <name evidence="24" type="ORF">HETIRDRAFT_444815</name>
</gene>
<keyword evidence="6" id="KW-0479">Metal-binding</keyword>